<feature type="region of interest" description="Disordered" evidence="1">
    <location>
        <begin position="65"/>
        <end position="173"/>
    </location>
</feature>
<dbReference type="Proteomes" id="UP000308953">
    <property type="component" value="Unassembled WGS sequence"/>
</dbReference>
<dbReference type="EMBL" id="QZAV01000013">
    <property type="protein sequence ID" value="THX43206.1"/>
    <property type="molecule type" value="Genomic_DNA"/>
</dbReference>
<feature type="compositionally biased region" description="Basic and acidic residues" evidence="1">
    <location>
        <begin position="120"/>
        <end position="130"/>
    </location>
</feature>
<feature type="compositionally biased region" description="Basic and acidic residues" evidence="1">
    <location>
        <begin position="506"/>
        <end position="515"/>
    </location>
</feature>
<feature type="compositionally biased region" description="Low complexity" evidence="1">
    <location>
        <begin position="434"/>
        <end position="466"/>
    </location>
</feature>
<protein>
    <submittedName>
        <fullName evidence="2">Uncharacterized protein</fullName>
    </submittedName>
</protein>
<feature type="compositionally biased region" description="Polar residues" evidence="1">
    <location>
        <begin position="556"/>
        <end position="573"/>
    </location>
</feature>
<reference evidence="2 3" key="1">
    <citation type="submission" date="2018-10" db="EMBL/GenBank/DDBJ databases">
        <title>Fifty Aureobasidium pullulans genomes reveal a recombining polyextremotolerant generalist.</title>
        <authorList>
            <person name="Gostincar C."/>
            <person name="Turk M."/>
            <person name="Zajc J."/>
            <person name="Gunde-Cimerman N."/>
        </authorList>
    </citation>
    <scope>NUCLEOTIDE SEQUENCE [LARGE SCALE GENOMIC DNA]</scope>
    <source>
        <strain evidence="2 3">EXF-9785</strain>
    </source>
</reference>
<feature type="non-terminal residue" evidence="2">
    <location>
        <position position="1"/>
    </location>
</feature>
<proteinExistence type="predicted"/>
<gene>
    <name evidence="2" type="ORF">D6D10_01306</name>
</gene>
<feature type="compositionally biased region" description="Low complexity" evidence="1">
    <location>
        <begin position="329"/>
        <end position="346"/>
    </location>
</feature>
<dbReference type="AlphaFoldDB" id="A0A4V4IFA1"/>
<feature type="region of interest" description="Disordered" evidence="1">
    <location>
        <begin position="200"/>
        <end position="584"/>
    </location>
</feature>
<evidence type="ECO:0000313" key="2">
    <source>
        <dbReference type="EMBL" id="THX43206.1"/>
    </source>
</evidence>
<organism evidence="2 3">
    <name type="scientific">Aureobasidium pullulans</name>
    <name type="common">Black yeast</name>
    <name type="synonym">Pullularia pullulans</name>
    <dbReference type="NCBI Taxonomy" id="5580"/>
    <lineage>
        <taxon>Eukaryota</taxon>
        <taxon>Fungi</taxon>
        <taxon>Dikarya</taxon>
        <taxon>Ascomycota</taxon>
        <taxon>Pezizomycotina</taxon>
        <taxon>Dothideomycetes</taxon>
        <taxon>Dothideomycetidae</taxon>
        <taxon>Dothideales</taxon>
        <taxon>Saccotheciaceae</taxon>
        <taxon>Aureobasidium</taxon>
    </lineage>
</organism>
<evidence type="ECO:0000256" key="1">
    <source>
        <dbReference type="SAM" id="MobiDB-lite"/>
    </source>
</evidence>
<sequence>RRLVLPICPPRTPINSNLDSETLGHFPFSQKTPMRPDAYLNVPTAMSVNRSNSQVRNLLAMFENNNNHTSTDSTSPDRGRSNGHLSPSSNGDRPLSKVRSSFVSVEHGIPTSPSPAMEIDPQKTKEEYQSRQESSASLRRHSFSLDESKDGNALANLRQSMSQEEERRGSNPMVAETIPEAAIEQTPAATTPAVEAKDYMAAGHVAHGNGDLPQSKLRDEVSADDMAENGDASPSTDSDKPQAMPLPVDDMPADNPDKPVSGVQEEAGSMQLSDLKERSTVSPTPSANGEPETAPAPPAALSSRARRGTVTAVDASPAPVPHRPANIVATAPEPEAEAEASPKTPTSVKKAPAPTSVKKSPAAKSSTLSPKPPVRKPSNSSLAQAKTKSDAVSAKTKSPQSKPTRPRSPTRPIKVSSHLTAPTAASAARQDNQSSKPSVSVSKPAVNSRPQPRAPAAATKPTARSSIASTSNPPKKTESKPAISSKGTDDSFLARMMRPTASSASKAHEKTEAKSPPKRTPSVIRSKIAPKAKTGKAEKTKSSTSIEKADGAAGASTPQAADSDQGQENSSLEATPAFEAATIR</sequence>
<name>A0A4V4IFA1_AURPU</name>
<accession>A0A4V4IFA1</accession>
<feature type="compositionally biased region" description="Polar residues" evidence="1">
    <location>
        <begin position="377"/>
        <end position="386"/>
    </location>
</feature>
<evidence type="ECO:0000313" key="3">
    <source>
        <dbReference type="Proteomes" id="UP000308953"/>
    </source>
</evidence>
<comment type="caution">
    <text evidence="2">The sequence shown here is derived from an EMBL/GenBank/DDBJ whole genome shotgun (WGS) entry which is preliminary data.</text>
</comment>
<feature type="compositionally biased region" description="Low complexity" evidence="1">
    <location>
        <begin position="65"/>
        <end position="74"/>
    </location>
</feature>